<proteinExistence type="predicted"/>
<dbReference type="SUPFAM" id="SSF53756">
    <property type="entry name" value="UDP-Glycosyltransferase/glycogen phosphorylase"/>
    <property type="match status" value="1"/>
</dbReference>
<evidence type="ECO:0000313" key="3">
    <source>
        <dbReference type="Proteomes" id="UP000176834"/>
    </source>
</evidence>
<feature type="domain" description="Glycosyl transferase family 1" evidence="1">
    <location>
        <begin position="163"/>
        <end position="332"/>
    </location>
</feature>
<protein>
    <recommendedName>
        <fullName evidence="1">Glycosyl transferase family 1 domain-containing protein</fullName>
    </recommendedName>
</protein>
<accession>A0A1F8F2F5</accession>
<organism evidence="2 3">
    <name type="scientific">Candidatus Yanofskybacteria bacterium RIFCSPHIGHO2_02_FULL_38_22b</name>
    <dbReference type="NCBI Taxonomy" id="1802673"/>
    <lineage>
        <taxon>Bacteria</taxon>
        <taxon>Candidatus Yanofskyibacteriota</taxon>
    </lineage>
</organism>
<dbReference type="AlphaFoldDB" id="A0A1F8F2F5"/>
<dbReference type="Pfam" id="PF00534">
    <property type="entry name" value="Glycos_transf_1"/>
    <property type="match status" value="1"/>
</dbReference>
<dbReference type="Proteomes" id="UP000176834">
    <property type="component" value="Unassembled WGS sequence"/>
</dbReference>
<dbReference type="InterPro" id="IPR001296">
    <property type="entry name" value="Glyco_trans_1"/>
</dbReference>
<dbReference type="GO" id="GO:0016757">
    <property type="term" value="F:glycosyltransferase activity"/>
    <property type="evidence" value="ECO:0007669"/>
    <property type="project" value="InterPro"/>
</dbReference>
<sequence length="355" mass="40779">MTVLYFGSYNPNYSRNGVLINGLRQNGVEVLECRDDSPGIKKFINLYRKHRQLKKKYDVMIVGFLGQQMVPFAKLISKKPIIFDSFLSLYDSNIFDRKTAKKGSLRAFYYWMLDWLSMKLADVVIFDTDQHINYASKEFGIKKSKFRRIWIGARDDVFYPMDKPFDMAQDKSGSDKFLVIFHGSFIPLQGIEYLLKAAKICEKEDISFLIVGDGQEKKKMLNLAGQLNLKNVEFAGFMSLEWIREKISQSDICLGIFGNTPKTKRVIPNKVYECLAMQKPVITADTPAIRELFDEEDLMLVKVADSESLADGIISLKRDPDLMNKIAINGYNKFKDNASIRVLGEKLNNIVNEFE</sequence>
<reference evidence="2 3" key="1">
    <citation type="journal article" date="2016" name="Nat. Commun.">
        <title>Thousands of microbial genomes shed light on interconnected biogeochemical processes in an aquifer system.</title>
        <authorList>
            <person name="Anantharaman K."/>
            <person name="Brown C.T."/>
            <person name="Hug L.A."/>
            <person name="Sharon I."/>
            <person name="Castelle C.J."/>
            <person name="Probst A.J."/>
            <person name="Thomas B.C."/>
            <person name="Singh A."/>
            <person name="Wilkins M.J."/>
            <person name="Karaoz U."/>
            <person name="Brodie E.L."/>
            <person name="Williams K.H."/>
            <person name="Hubbard S.S."/>
            <person name="Banfield J.F."/>
        </authorList>
    </citation>
    <scope>NUCLEOTIDE SEQUENCE [LARGE SCALE GENOMIC DNA]</scope>
</reference>
<evidence type="ECO:0000259" key="1">
    <source>
        <dbReference type="Pfam" id="PF00534"/>
    </source>
</evidence>
<dbReference type="Gene3D" id="3.40.50.2000">
    <property type="entry name" value="Glycogen Phosphorylase B"/>
    <property type="match status" value="2"/>
</dbReference>
<dbReference type="PANTHER" id="PTHR12526">
    <property type="entry name" value="GLYCOSYLTRANSFERASE"/>
    <property type="match status" value="1"/>
</dbReference>
<gene>
    <name evidence="2" type="ORF">A3B86_00225</name>
</gene>
<name>A0A1F8F2F5_9BACT</name>
<comment type="caution">
    <text evidence="2">The sequence shown here is derived from an EMBL/GenBank/DDBJ whole genome shotgun (WGS) entry which is preliminary data.</text>
</comment>
<evidence type="ECO:0000313" key="2">
    <source>
        <dbReference type="EMBL" id="OGN06780.1"/>
    </source>
</evidence>
<dbReference type="EMBL" id="MGJN01000015">
    <property type="protein sequence ID" value="OGN06780.1"/>
    <property type="molecule type" value="Genomic_DNA"/>
</dbReference>